<keyword evidence="2" id="KW-1185">Reference proteome</keyword>
<evidence type="ECO:0000313" key="2">
    <source>
        <dbReference type="Proteomes" id="UP000789525"/>
    </source>
</evidence>
<accession>A0ACA9PPE1</accession>
<dbReference type="Proteomes" id="UP000789525">
    <property type="component" value="Unassembled WGS sequence"/>
</dbReference>
<feature type="non-terminal residue" evidence="1">
    <location>
        <position position="373"/>
    </location>
</feature>
<name>A0ACA9PPE1_9GLOM</name>
<proteinExistence type="predicted"/>
<organism evidence="1 2">
    <name type="scientific">Acaulospora colombiana</name>
    <dbReference type="NCBI Taxonomy" id="27376"/>
    <lineage>
        <taxon>Eukaryota</taxon>
        <taxon>Fungi</taxon>
        <taxon>Fungi incertae sedis</taxon>
        <taxon>Mucoromycota</taxon>
        <taxon>Glomeromycotina</taxon>
        <taxon>Glomeromycetes</taxon>
        <taxon>Diversisporales</taxon>
        <taxon>Acaulosporaceae</taxon>
        <taxon>Acaulospora</taxon>
    </lineage>
</organism>
<dbReference type="EMBL" id="CAJVPT010036696">
    <property type="protein sequence ID" value="CAG8715318.1"/>
    <property type="molecule type" value="Genomic_DNA"/>
</dbReference>
<gene>
    <name evidence="1" type="ORF">ACOLOM_LOCUS10874</name>
</gene>
<reference evidence="1" key="1">
    <citation type="submission" date="2021-06" db="EMBL/GenBank/DDBJ databases">
        <authorList>
            <person name="Kallberg Y."/>
            <person name="Tangrot J."/>
            <person name="Rosling A."/>
        </authorList>
    </citation>
    <scope>NUCLEOTIDE SEQUENCE</scope>
    <source>
        <strain evidence="1">CL356</strain>
    </source>
</reference>
<comment type="caution">
    <text evidence="1">The sequence shown here is derived from an EMBL/GenBank/DDBJ whole genome shotgun (WGS) entry which is preliminary data.</text>
</comment>
<evidence type="ECO:0000313" key="1">
    <source>
        <dbReference type="EMBL" id="CAG8715318.1"/>
    </source>
</evidence>
<protein>
    <submittedName>
        <fullName evidence="1">2713_t:CDS:1</fullName>
    </submittedName>
</protein>
<sequence length="373" mass="42217">MDAFPVEVMQEILQNLRPDFTSPTIGEDAVWTEPKYTEGGFSNWWSHKTRGPDNGKTSGDIFEPNLTSYRDILPLRLWELNLIDRDDEVDYEIAAQYGRHIKLLRVGLIANASESHETGLAKILSLCRNLQSIGLYYRGGGGLFKIDAHTALAKEFLSAIRYRGLHFIGFYCRGSYCSRETMGRGDQHLLYDMTKSDESSLESLTIRGSLSSMLGPLWKDETKSYWGTYSNLTRLQLIDCGNVYPPHIAELIRHFPSLEYFLISACGHGPSGPHGREKGWSSQPSGWWNQRKPLKLMHIEHMLAWEMLVMGTIPALEIRAVSLYAEHLATTFIRDHEVFPYLKLLRAAPLNSEVFGGGINCEAERGLETDLKA</sequence>